<feature type="transmembrane region" description="Helical" evidence="7">
    <location>
        <begin position="97"/>
        <end position="119"/>
    </location>
</feature>
<evidence type="ECO:0008006" key="10">
    <source>
        <dbReference type="Google" id="ProtNLM"/>
    </source>
</evidence>
<comment type="caution">
    <text evidence="8">The sequence shown here is derived from an EMBL/GenBank/DDBJ whole genome shotgun (WGS) entry which is preliminary data.</text>
</comment>
<feature type="transmembrane region" description="Helical" evidence="7">
    <location>
        <begin position="72"/>
        <end position="91"/>
    </location>
</feature>
<evidence type="ECO:0000256" key="6">
    <source>
        <dbReference type="SAM" id="MobiDB-lite"/>
    </source>
</evidence>
<gene>
    <name evidence="8" type="ORF">RHS01_02180</name>
</gene>
<name>A0A8H7M8C1_9AGAM</name>
<comment type="subcellular location">
    <subcellularLocation>
        <location evidence="1">Membrane</location>
        <topology evidence="1">Multi-pass membrane protein</topology>
    </subcellularLocation>
</comment>
<keyword evidence="4 7" id="KW-1133">Transmembrane helix</keyword>
<feature type="transmembrane region" description="Helical" evidence="7">
    <location>
        <begin position="131"/>
        <end position="159"/>
    </location>
</feature>
<feature type="transmembrane region" description="Helical" evidence="7">
    <location>
        <begin position="201"/>
        <end position="220"/>
    </location>
</feature>
<dbReference type="AlphaFoldDB" id="A0A8H7M8C1"/>
<dbReference type="InterPro" id="IPR002293">
    <property type="entry name" value="AA/rel_permease1"/>
</dbReference>
<accession>A0A8H7M8C1</accession>
<evidence type="ECO:0000256" key="5">
    <source>
        <dbReference type="ARBA" id="ARBA00023136"/>
    </source>
</evidence>
<reference evidence="8" key="1">
    <citation type="submission" date="2020-09" db="EMBL/GenBank/DDBJ databases">
        <title>Comparative genome analyses of four rice-infecting Rhizoctonia solani isolates reveal extensive enrichment of homogalacturonan modification genes.</title>
        <authorList>
            <person name="Lee D.-Y."/>
            <person name="Jeon J."/>
            <person name="Kim K.-T."/>
            <person name="Cheong K."/>
            <person name="Song H."/>
            <person name="Choi G."/>
            <person name="Ko J."/>
            <person name="Opiyo S.O."/>
            <person name="Zuo S."/>
            <person name="Madhav S."/>
            <person name="Lee Y.-H."/>
            <person name="Wang G.-L."/>
        </authorList>
    </citation>
    <scope>NUCLEOTIDE SEQUENCE</scope>
    <source>
        <strain evidence="8">AG1-IA B2</strain>
    </source>
</reference>
<evidence type="ECO:0000256" key="4">
    <source>
        <dbReference type="ARBA" id="ARBA00022989"/>
    </source>
</evidence>
<evidence type="ECO:0000256" key="1">
    <source>
        <dbReference type="ARBA" id="ARBA00004141"/>
    </source>
</evidence>
<organism evidence="8 9">
    <name type="scientific">Rhizoctonia solani</name>
    <dbReference type="NCBI Taxonomy" id="456999"/>
    <lineage>
        <taxon>Eukaryota</taxon>
        <taxon>Fungi</taxon>
        <taxon>Dikarya</taxon>
        <taxon>Basidiomycota</taxon>
        <taxon>Agaricomycotina</taxon>
        <taxon>Agaricomycetes</taxon>
        <taxon>Cantharellales</taxon>
        <taxon>Ceratobasidiaceae</taxon>
        <taxon>Rhizoctonia</taxon>
    </lineage>
</organism>
<proteinExistence type="predicted"/>
<dbReference type="Pfam" id="PF13520">
    <property type="entry name" value="AA_permease_2"/>
    <property type="match status" value="1"/>
</dbReference>
<evidence type="ECO:0000256" key="7">
    <source>
        <dbReference type="SAM" id="Phobius"/>
    </source>
</evidence>
<dbReference type="PANTHER" id="PTHR45649">
    <property type="entry name" value="AMINO-ACID PERMEASE BAT1"/>
    <property type="match status" value="1"/>
</dbReference>
<evidence type="ECO:0000256" key="3">
    <source>
        <dbReference type="ARBA" id="ARBA00022692"/>
    </source>
</evidence>
<feature type="transmembrane region" description="Helical" evidence="7">
    <location>
        <begin position="324"/>
        <end position="351"/>
    </location>
</feature>
<evidence type="ECO:0000313" key="9">
    <source>
        <dbReference type="Proteomes" id="UP000614334"/>
    </source>
</evidence>
<feature type="transmembrane region" description="Helical" evidence="7">
    <location>
        <begin position="227"/>
        <end position="249"/>
    </location>
</feature>
<feature type="region of interest" description="Disordered" evidence="6">
    <location>
        <begin position="485"/>
        <end position="508"/>
    </location>
</feature>
<dbReference type="PANTHER" id="PTHR45649:SF13">
    <property type="entry name" value="THIAMINE TRANSPORTER THI9"/>
    <property type="match status" value="1"/>
</dbReference>
<sequence length="508" mass="56021">MQPTMAGSVHKFNSERDHEGDHSSATDSDEIQLQQLGYKQQLHRSWHIVEELRSSFCALTSLEAYGSLARSFFFIGILAGGPLAIWTNYLITIVFMWITAAVLAEICSALPLSGSIYIWAAEAAGPKYARFVAWLGRLISGCGKIIQFLSSFIVAWWAATAWMTFGASNCQTTANYLLSLLPVWGYDFPGGISNDNVKWRALVWAVSEGLFILAIILNYLPPRIYSAVFKFSMCLMILDFLLCIIWLPIGVSKTYGFRSAHDAFLTTSGTLTGFDASGHIARRLKTQVLLPLAEFLQRYCDGLSAPQPFVLIYSMALGRGGATFMTLLAVVGLILNTSIAVVAALVSFCYCARRRTSPFWMDRTSHQMVVPAMRSQYVHIWRFDSLRHSPFKRRLTSLVSAAGIPTIAAYGLIALLRLTMTPNGFKSTKFSLGNYVSPFSFPVTAERSISPALYWAPSQYSGYSVGTSLLRRNGCGIPRHNRCKGADGGAGMHPQRTLKPNDTLKAAA</sequence>
<feature type="compositionally biased region" description="Basic and acidic residues" evidence="6">
    <location>
        <begin position="12"/>
        <end position="24"/>
    </location>
</feature>
<feature type="region of interest" description="Disordered" evidence="6">
    <location>
        <begin position="1"/>
        <end position="28"/>
    </location>
</feature>
<keyword evidence="3 7" id="KW-0812">Transmembrane</keyword>
<protein>
    <recommendedName>
        <fullName evidence="10">Amino acid transporter</fullName>
    </recommendedName>
</protein>
<evidence type="ECO:0000313" key="8">
    <source>
        <dbReference type="EMBL" id="KAF8760403.1"/>
    </source>
</evidence>
<dbReference type="Gene3D" id="1.20.1740.10">
    <property type="entry name" value="Amino acid/polyamine transporter I"/>
    <property type="match status" value="1"/>
</dbReference>
<keyword evidence="5 7" id="KW-0472">Membrane</keyword>
<keyword evidence="2" id="KW-0813">Transport</keyword>
<dbReference type="GO" id="GO:0022857">
    <property type="term" value="F:transmembrane transporter activity"/>
    <property type="evidence" value="ECO:0007669"/>
    <property type="project" value="InterPro"/>
</dbReference>
<feature type="transmembrane region" description="Helical" evidence="7">
    <location>
        <begin position="395"/>
        <end position="416"/>
    </location>
</feature>
<dbReference type="Proteomes" id="UP000614334">
    <property type="component" value="Unassembled WGS sequence"/>
</dbReference>
<dbReference type="EMBL" id="JACYCF010000002">
    <property type="protein sequence ID" value="KAF8760403.1"/>
    <property type="molecule type" value="Genomic_DNA"/>
</dbReference>
<evidence type="ECO:0000256" key="2">
    <source>
        <dbReference type="ARBA" id="ARBA00022448"/>
    </source>
</evidence>
<dbReference type="GO" id="GO:0016020">
    <property type="term" value="C:membrane"/>
    <property type="evidence" value="ECO:0007669"/>
    <property type="project" value="UniProtKB-SubCell"/>
</dbReference>